<evidence type="ECO:0000259" key="5">
    <source>
        <dbReference type="SMART" id="SM00738"/>
    </source>
</evidence>
<dbReference type="RefSeq" id="WP_237484997.1">
    <property type="nucleotide sequence ID" value="NZ_CAKLCM010000002.1"/>
</dbReference>
<dbReference type="InterPro" id="IPR008991">
    <property type="entry name" value="Translation_prot_SH3-like_sf"/>
</dbReference>
<dbReference type="SUPFAM" id="SSF82679">
    <property type="entry name" value="N-utilization substance G protein NusG, N-terminal domain"/>
    <property type="match status" value="1"/>
</dbReference>
<comment type="function">
    <text evidence="4">Enhances distal genes transcription elongation in a specialized subset of operons that encode extracytoplasmic components.</text>
</comment>
<comment type="similarity">
    <text evidence="4">Belongs to the RfaH family.</text>
</comment>
<evidence type="ECO:0000313" key="6">
    <source>
        <dbReference type="EMBL" id="CAH0526748.1"/>
    </source>
</evidence>
<dbReference type="SUPFAM" id="SSF50104">
    <property type="entry name" value="Translation proteins SH3-like domain"/>
    <property type="match status" value="1"/>
</dbReference>
<organism evidence="6 7">
    <name type="scientific">Vibrio hippocampi</name>
    <dbReference type="NCBI Taxonomy" id="654686"/>
    <lineage>
        <taxon>Bacteria</taxon>
        <taxon>Pseudomonadati</taxon>
        <taxon>Pseudomonadota</taxon>
        <taxon>Gammaproteobacteria</taxon>
        <taxon>Vibrionales</taxon>
        <taxon>Vibrionaceae</taxon>
        <taxon>Vibrio</taxon>
    </lineage>
</organism>
<dbReference type="SMART" id="SM00738">
    <property type="entry name" value="NGN"/>
    <property type="match status" value="1"/>
</dbReference>
<protein>
    <recommendedName>
        <fullName evidence="4">Transcription antitermination protein RfaH</fullName>
    </recommendedName>
</protein>
<keyword evidence="3 4" id="KW-0804">Transcription</keyword>
<dbReference type="Proteomes" id="UP000838160">
    <property type="component" value="Unassembled WGS sequence"/>
</dbReference>
<evidence type="ECO:0000256" key="4">
    <source>
        <dbReference type="HAMAP-Rule" id="MF_00951"/>
    </source>
</evidence>
<evidence type="ECO:0000313" key="7">
    <source>
        <dbReference type="Proteomes" id="UP000838160"/>
    </source>
</evidence>
<dbReference type="InterPro" id="IPR043425">
    <property type="entry name" value="NusG-like"/>
</dbReference>
<dbReference type="Pfam" id="PF02357">
    <property type="entry name" value="NusG"/>
    <property type="match status" value="1"/>
</dbReference>
<dbReference type="PANTHER" id="PTHR30265:SF7">
    <property type="entry name" value="TRANSCRIPTION ANTITERMINATION PROTEIN RFAH"/>
    <property type="match status" value="1"/>
</dbReference>
<dbReference type="InterPro" id="IPR006645">
    <property type="entry name" value="NGN-like_dom"/>
</dbReference>
<dbReference type="InterPro" id="IPR010215">
    <property type="entry name" value="Transcription_antiterm_RfaH"/>
</dbReference>
<proteinExistence type="inferred from homology"/>
<keyword evidence="4" id="KW-0238">DNA-binding</keyword>
<evidence type="ECO:0000256" key="1">
    <source>
        <dbReference type="ARBA" id="ARBA00022814"/>
    </source>
</evidence>
<reference evidence="6" key="1">
    <citation type="submission" date="2021-12" db="EMBL/GenBank/DDBJ databases">
        <authorList>
            <person name="Rodrigo-Torres L."/>
            <person name="Arahal R. D."/>
            <person name="Lucena T."/>
        </authorList>
    </citation>
    <scope>NUCLEOTIDE SEQUENCE</scope>
    <source>
        <strain evidence="6">CECT 8226</strain>
    </source>
</reference>
<evidence type="ECO:0000256" key="3">
    <source>
        <dbReference type="ARBA" id="ARBA00023163"/>
    </source>
</evidence>
<dbReference type="PANTHER" id="PTHR30265">
    <property type="entry name" value="RHO-INTERACTING TRANSCRIPTION TERMINATION FACTOR NUSG"/>
    <property type="match status" value="1"/>
</dbReference>
<dbReference type="NCBIfam" id="TIGR01955">
    <property type="entry name" value="RfaH"/>
    <property type="match status" value="1"/>
</dbReference>
<dbReference type="Gene3D" id="3.30.70.940">
    <property type="entry name" value="NusG, N-terminal domain"/>
    <property type="match status" value="1"/>
</dbReference>
<name>A0ABN8DKW4_9VIBR</name>
<keyword evidence="1 4" id="KW-0889">Transcription antitermination</keyword>
<comment type="caution">
    <text evidence="6">The sequence shown here is derived from an EMBL/GenBank/DDBJ whole genome shotgun (WGS) entry which is preliminary data.</text>
</comment>
<dbReference type="NCBIfam" id="NF006534">
    <property type="entry name" value="PRK09014.1"/>
    <property type="match status" value="1"/>
</dbReference>
<dbReference type="HAMAP" id="MF_00951">
    <property type="entry name" value="RfaH"/>
    <property type="match status" value="1"/>
</dbReference>
<keyword evidence="7" id="KW-1185">Reference proteome</keyword>
<accession>A0ABN8DKW4</accession>
<evidence type="ECO:0000256" key="2">
    <source>
        <dbReference type="ARBA" id="ARBA00023015"/>
    </source>
</evidence>
<comment type="subunit">
    <text evidence="4">Interacts with both the nontemplate DNA and the RNA polymerase (RNAP).</text>
</comment>
<gene>
    <name evidence="4 6" type="primary">rfaH</name>
    <name evidence="6" type="ORF">VHP8226_02120</name>
</gene>
<dbReference type="CDD" id="cd09892">
    <property type="entry name" value="NGN_SP_RfaH"/>
    <property type="match status" value="1"/>
</dbReference>
<dbReference type="InterPro" id="IPR036735">
    <property type="entry name" value="NGN_dom_sf"/>
</dbReference>
<dbReference type="EMBL" id="CAKLCM010000002">
    <property type="protein sequence ID" value="CAH0526748.1"/>
    <property type="molecule type" value="Genomic_DNA"/>
</dbReference>
<sequence length="164" mass="18789">MKSWYLLYCKRGEQERAKSHLANQGLECYYPEVMVEKVRRGKIQSIKEPLFPNYVFVKFDYQTGPSFTSVRSTRGVVDFVRTGAMPTEVNPDLVYDLQQLDSEFELQKQVDLPETGDVVRIKAGQFAGVEAIFQQADGEMRSIMLVQLINQSTPVSIDNRDLEL</sequence>
<keyword evidence="2 4" id="KW-0805">Transcription regulation</keyword>
<feature type="domain" description="NusG-like N-terminal" evidence="5">
    <location>
        <begin position="1"/>
        <end position="101"/>
    </location>
</feature>